<reference evidence="2" key="1">
    <citation type="journal article" date="2018" name="Nat. Microbiol.">
        <title>Leveraging single-cell genomics to expand the fungal tree of life.</title>
        <authorList>
            <person name="Ahrendt S.R."/>
            <person name="Quandt C.A."/>
            <person name="Ciobanu D."/>
            <person name="Clum A."/>
            <person name="Salamov A."/>
            <person name="Andreopoulos B."/>
            <person name="Cheng J.F."/>
            <person name="Woyke T."/>
            <person name="Pelin A."/>
            <person name="Henrissat B."/>
            <person name="Reynolds N.K."/>
            <person name="Benny G.L."/>
            <person name="Smith M.E."/>
            <person name="James T.Y."/>
            <person name="Grigoriev I.V."/>
        </authorList>
    </citation>
    <scope>NUCLEOTIDE SEQUENCE [LARGE SCALE GENOMIC DNA]</scope>
</reference>
<name>A0A4P9WBP4_9FUNG</name>
<organism evidence="1 2">
    <name type="scientific">Blyttiomyces helicus</name>
    <dbReference type="NCBI Taxonomy" id="388810"/>
    <lineage>
        <taxon>Eukaryota</taxon>
        <taxon>Fungi</taxon>
        <taxon>Fungi incertae sedis</taxon>
        <taxon>Chytridiomycota</taxon>
        <taxon>Chytridiomycota incertae sedis</taxon>
        <taxon>Chytridiomycetes</taxon>
        <taxon>Chytridiomycetes incertae sedis</taxon>
        <taxon>Blyttiomyces</taxon>
    </lineage>
</organism>
<sequence>MTGLFELARRRSTPLVSQSLRAPPLLPTFVNEKQQNVNRKKDDGSAVGHSRVRIDQLQSVALRSEDFGKVPTAEACVQHLILKSFDKSSRRRASALASARARFRKGLLPPNFRAHGSSPVLALSLIATPSTPSLVNTVKSGYWQGSESAGRLEKFPVREPIRSRVQDAVQSRSPVAMQMQMQMQMVAEAGCRLSCRSAFSRWKKKAGKRLCKGMLVVAKDASGVTKIVTGD</sequence>
<dbReference type="AlphaFoldDB" id="A0A4P9WBP4"/>
<evidence type="ECO:0000313" key="1">
    <source>
        <dbReference type="EMBL" id="RKO89914.1"/>
    </source>
</evidence>
<gene>
    <name evidence="1" type="ORF">BDK51DRAFT_46880</name>
</gene>
<dbReference type="Proteomes" id="UP000269721">
    <property type="component" value="Unassembled WGS sequence"/>
</dbReference>
<keyword evidence="2" id="KW-1185">Reference proteome</keyword>
<dbReference type="EMBL" id="KZ995820">
    <property type="protein sequence ID" value="RKO89914.1"/>
    <property type="molecule type" value="Genomic_DNA"/>
</dbReference>
<accession>A0A4P9WBP4</accession>
<proteinExistence type="predicted"/>
<evidence type="ECO:0000313" key="2">
    <source>
        <dbReference type="Proteomes" id="UP000269721"/>
    </source>
</evidence>
<protein>
    <submittedName>
        <fullName evidence="1">Uncharacterized protein</fullName>
    </submittedName>
</protein>